<evidence type="ECO:0000313" key="5">
    <source>
        <dbReference type="Proteomes" id="UP001470230"/>
    </source>
</evidence>
<feature type="compositionally biased region" description="Basic and acidic residues" evidence="1">
    <location>
        <begin position="1"/>
        <end position="13"/>
    </location>
</feature>
<name>A0ABR2GWK3_9EUKA</name>
<evidence type="ECO:0000259" key="3">
    <source>
        <dbReference type="Pfam" id="PF24656"/>
    </source>
</evidence>
<evidence type="ECO:0000256" key="1">
    <source>
        <dbReference type="SAM" id="MobiDB-lite"/>
    </source>
</evidence>
<dbReference type="Proteomes" id="UP001470230">
    <property type="component" value="Unassembled WGS sequence"/>
</dbReference>
<dbReference type="InterPro" id="IPR056290">
    <property type="entry name" value="CEPT76/DRC7_peptidase-like_dom"/>
</dbReference>
<accession>A0ABR2GWK3</accession>
<feature type="domain" description="CC2D2A N-terminal C2" evidence="2">
    <location>
        <begin position="404"/>
        <end position="521"/>
    </location>
</feature>
<feature type="compositionally biased region" description="Polar residues" evidence="1">
    <location>
        <begin position="750"/>
        <end position="762"/>
    </location>
</feature>
<dbReference type="PANTHER" id="PTHR20837">
    <property type="entry name" value="CENTROSOMAL PROTEIN-RELATED"/>
    <property type="match status" value="1"/>
</dbReference>
<feature type="region of interest" description="Disordered" evidence="1">
    <location>
        <begin position="73"/>
        <end position="100"/>
    </location>
</feature>
<gene>
    <name evidence="4" type="ORF">M9Y10_035990</name>
</gene>
<dbReference type="InterPro" id="IPR028928">
    <property type="entry name" value="CC2D2AN-C2"/>
</dbReference>
<keyword evidence="5" id="KW-1185">Reference proteome</keyword>
<feature type="compositionally biased region" description="Basic and acidic residues" evidence="1">
    <location>
        <begin position="82"/>
        <end position="98"/>
    </location>
</feature>
<proteinExistence type="predicted"/>
<feature type="domain" description="CEP76/DRC7 peptidase-like" evidence="3">
    <location>
        <begin position="974"/>
        <end position="1093"/>
    </location>
</feature>
<evidence type="ECO:0000259" key="2">
    <source>
        <dbReference type="Pfam" id="PF15625"/>
    </source>
</evidence>
<feature type="region of interest" description="Disordered" evidence="1">
    <location>
        <begin position="1"/>
        <end position="21"/>
    </location>
</feature>
<dbReference type="EMBL" id="JAPFFF010000057">
    <property type="protein sequence ID" value="KAK8838041.1"/>
    <property type="molecule type" value="Genomic_DNA"/>
</dbReference>
<comment type="caution">
    <text evidence="4">The sequence shown here is derived from an EMBL/GenBank/DDBJ whole genome shotgun (WGS) entry which is preliminary data.</text>
</comment>
<reference evidence="4 5" key="1">
    <citation type="submission" date="2024-04" db="EMBL/GenBank/DDBJ databases">
        <title>Tritrichomonas musculus Genome.</title>
        <authorList>
            <person name="Alves-Ferreira E."/>
            <person name="Grigg M."/>
            <person name="Lorenzi H."/>
            <person name="Galac M."/>
        </authorList>
    </citation>
    <scope>NUCLEOTIDE SEQUENCE [LARGE SCALE GENOMIC DNA]</scope>
    <source>
        <strain evidence="4 5">EAF2021</strain>
    </source>
</reference>
<sequence>MSFISPEERRELDTLPLYSTNLEPDDGTNFNLNSPLNISDTDTQNYQAIKASQLQDHLRQIITQKQGSFGLDEISDFSDNTGTRREIETKSEKGRDSLTDAPPCFIGGDYDSAKLLTVVKKNKEKSEKFDSQFDSILEQDGIYVTKQPKIKNTNKDRITTRLEWNANERSQYFDEEGNLRNNAPSVRQIPPPFKEEAILPPYYNSQKSQILPATVWGLENSTTARYIRVEVNKIQFTVHHLSSDEDILSQRLNQIYIQYYHAIQYPRENYYATRIKALRRDLKVCQDSNQRQQILEDIINNHRMRDTEELATRMKLEQLLVTWHELKDLRDKNQYNLTTNALRWQSKKFTPEAAEQERIQFEKAINKRAKEIVELSNLKNEEADFNATISDLKQFRTDKGLRNPGEPLWRPVLYEIERSSEDQIASSDKKRLNQIKKVNIYVAFMMGTTELRSKDTNLDDNFVANIDTGCLASTMRVPNDVRIHIYENGDQKLSEIAVVPMPVLNGIPEDYIDYEFSAESKNKNDLVIQGYLNGRAFVVTDTNTAQTILPDSRKINDLRPEVTNRFLSIPKYLEVVAKHDPNDPYIVKAIGSVLAESGEQKIHNRFAIDAGKEATKFESMAPSNLCEVIHQKAYDKLYGDIDKQQANQRPKLQLSDVVREMPKATAGNFFSSLWNFLTFRRGKGVTVNKSTPSTHLQEFSYLNLKIYDFSGLPSEASGIIARIHFLDEIVESQIYDPINKIFREETGFTPTSTIRSTTNSPRNKGKKETTKNSNFSGFQHKFHIASSNNVPHFTDIEDSRVRIDLFDSVQQNFISTISIPLRSLFVNTSIEGNYSLFTAPFSLAFSSITNDTNNTIDSSRQRTMRINLSMTLRPALIPPKYVDTDPCGETPNVKRRALQIFQHFDEMKINRRIVPLATTQSSINSPAQQLLPCRFIVPQTIPKTLERTIPSLLSFVSIIPTTPDSLMPGTVGNRWSTSQEVLDRSCGTITEHAILLCNFLKYIEVDSYVILGHDALLGRCAFVGVKNGRSDDIQILDPTSGREVELFTSKASTLLDIGTVFNDRNIWFNIQKDKKEISHISWRFNDSRCWIPFFNKSTPREEASSPQENILVYQNSPIEHTEIIKRRVEDVIKGVTEQLRDQLDHSLKTRWDDADIYTSKLREILEFAAKGETEKLTEEFNSLTFGKTGRKKNIRLVGTPFFVAYVYDEDNIEKLRSEILEEIRYRGEYANTDKGIKFAAAANVTTFPNDIYGIWILLAAIIPTKKDFTSE</sequence>
<dbReference type="PANTHER" id="PTHR20837:SF0">
    <property type="entry name" value="COILED-COIL AND C2 DOMAIN-CONTAINING PROTEIN 2A"/>
    <property type="match status" value="1"/>
</dbReference>
<protein>
    <submittedName>
        <fullName evidence="4">Coiled-coil and C2 domain-containing protein 2A</fullName>
    </submittedName>
</protein>
<evidence type="ECO:0000313" key="4">
    <source>
        <dbReference type="EMBL" id="KAK8838041.1"/>
    </source>
</evidence>
<feature type="region of interest" description="Disordered" evidence="1">
    <location>
        <begin position="750"/>
        <end position="774"/>
    </location>
</feature>
<dbReference type="InterPro" id="IPR052434">
    <property type="entry name" value="Tectonic-like_complex_comp"/>
</dbReference>
<dbReference type="Pfam" id="PF15625">
    <property type="entry name" value="CC2D2AN-C2"/>
    <property type="match status" value="1"/>
</dbReference>
<organism evidence="4 5">
    <name type="scientific">Tritrichomonas musculus</name>
    <dbReference type="NCBI Taxonomy" id="1915356"/>
    <lineage>
        <taxon>Eukaryota</taxon>
        <taxon>Metamonada</taxon>
        <taxon>Parabasalia</taxon>
        <taxon>Tritrichomonadida</taxon>
        <taxon>Tritrichomonadidae</taxon>
        <taxon>Tritrichomonas</taxon>
    </lineage>
</organism>
<dbReference type="Pfam" id="PF24656">
    <property type="entry name" value="CEPT76_peptidase"/>
    <property type="match status" value="1"/>
</dbReference>